<evidence type="ECO:0000313" key="2">
    <source>
        <dbReference type="Proteomes" id="UP000181870"/>
    </source>
</evidence>
<name>A0A1G8BJA5_BACOV</name>
<sequence>MITVKNAFILLMVLAVTLIAQPLSAVIRLPRLVSDKMVLQRDTELKIWGWRIPVRRSLYVFKASIMIRRRIRKVNGR</sequence>
<protein>
    <submittedName>
        <fullName evidence="1">Uncharacterized protein</fullName>
    </submittedName>
</protein>
<accession>A0A1G8BJA5</accession>
<dbReference type="EMBL" id="FNDO01000004">
    <property type="protein sequence ID" value="SDH33238.1"/>
    <property type="molecule type" value="Genomic_DNA"/>
</dbReference>
<reference evidence="1 2" key="1">
    <citation type="submission" date="2016-10" db="EMBL/GenBank/DDBJ databases">
        <authorList>
            <person name="de Groot N.N."/>
        </authorList>
    </citation>
    <scope>NUCLEOTIDE SEQUENCE [LARGE SCALE GENOMIC DNA]</scope>
    <source>
        <strain evidence="1 2">NLAE-zl-C57</strain>
    </source>
</reference>
<proteinExistence type="predicted"/>
<organism evidence="1 2">
    <name type="scientific">Bacteroides ovatus</name>
    <dbReference type="NCBI Taxonomy" id="28116"/>
    <lineage>
        <taxon>Bacteria</taxon>
        <taxon>Pseudomonadati</taxon>
        <taxon>Bacteroidota</taxon>
        <taxon>Bacteroidia</taxon>
        <taxon>Bacteroidales</taxon>
        <taxon>Bacteroidaceae</taxon>
        <taxon>Bacteroides</taxon>
    </lineage>
</organism>
<evidence type="ECO:0000313" key="1">
    <source>
        <dbReference type="EMBL" id="SDH33238.1"/>
    </source>
</evidence>
<dbReference type="AlphaFoldDB" id="A0A1G8BJA5"/>
<dbReference type="Proteomes" id="UP000181870">
    <property type="component" value="Unassembled WGS sequence"/>
</dbReference>
<gene>
    <name evidence="1" type="ORF">SAMN05192582_100466</name>
</gene>